<name>A0A967AXT3_9FLAO</name>
<dbReference type="EMBL" id="VIKU02000006">
    <property type="protein sequence ID" value="NHF61075.1"/>
    <property type="molecule type" value="Genomic_DNA"/>
</dbReference>
<protein>
    <submittedName>
        <fullName evidence="1">Uncharacterized protein</fullName>
    </submittedName>
</protein>
<keyword evidence="2" id="KW-1185">Reference proteome</keyword>
<organism evidence="1 2">
    <name type="scientific">Pelagihabitans pacificus</name>
    <dbReference type="NCBI Taxonomy" id="2696054"/>
    <lineage>
        <taxon>Bacteria</taxon>
        <taxon>Pseudomonadati</taxon>
        <taxon>Bacteroidota</taxon>
        <taxon>Flavobacteriia</taxon>
        <taxon>Flavobacteriales</taxon>
        <taxon>Flavobacteriaceae</taxon>
        <taxon>Pelagihabitans</taxon>
    </lineage>
</organism>
<evidence type="ECO:0000313" key="2">
    <source>
        <dbReference type="Proteomes" id="UP000707206"/>
    </source>
</evidence>
<proteinExistence type="predicted"/>
<dbReference type="Proteomes" id="UP000707206">
    <property type="component" value="Unassembled WGS sequence"/>
</dbReference>
<gene>
    <name evidence="1" type="ORF">FK220_017115</name>
</gene>
<accession>A0A967AXT3</accession>
<comment type="caution">
    <text evidence="1">The sequence shown here is derived from an EMBL/GenBank/DDBJ whole genome shotgun (WGS) entry which is preliminary data.</text>
</comment>
<dbReference type="RefSeq" id="WP_152575579.1">
    <property type="nucleotide sequence ID" value="NZ_VIKU02000006.1"/>
</dbReference>
<sequence>MGKSRFSPNRIAKILRSSNRVPSLPKYAAGTAWPGPFLELKGKILKEVTRKGKLLLDVSLTRKLVERAISISNKKVIVHDILK</sequence>
<dbReference type="AlphaFoldDB" id="A0A967AXT3"/>
<reference evidence="1" key="2">
    <citation type="submission" date="2020-03" db="EMBL/GenBank/DDBJ databases">
        <title>Flavobacteriaceae bacterium strain TP-CH-4, a member of the family Flavobacteriaceae isolated from a deep-sea seamount.</title>
        <authorList>
            <person name="Zhang D.-C."/>
        </authorList>
    </citation>
    <scope>NUCLEOTIDE SEQUENCE</scope>
    <source>
        <strain evidence="1">TP-CH-4</strain>
    </source>
</reference>
<evidence type="ECO:0000313" key="1">
    <source>
        <dbReference type="EMBL" id="NHF61075.1"/>
    </source>
</evidence>
<reference evidence="1" key="1">
    <citation type="submission" date="2019-07" db="EMBL/GenBank/DDBJ databases">
        <authorList>
            <person name="De-Chao Zhang Q."/>
        </authorList>
    </citation>
    <scope>NUCLEOTIDE SEQUENCE</scope>
    <source>
        <strain evidence="1">TP-CH-4</strain>
    </source>
</reference>